<dbReference type="InterPro" id="IPR051447">
    <property type="entry name" value="Lipoprotein-release_system"/>
</dbReference>
<gene>
    <name evidence="10" type="ORF">ABID41_002456</name>
</gene>
<comment type="subcellular location">
    <subcellularLocation>
        <location evidence="1">Cell membrane</location>
        <topology evidence="1">Multi-pass membrane protein</topology>
    </subcellularLocation>
</comment>
<evidence type="ECO:0000259" key="9">
    <source>
        <dbReference type="Pfam" id="PF12704"/>
    </source>
</evidence>
<feature type="domain" description="MacB-like periplasmic core" evidence="9">
    <location>
        <begin position="26"/>
        <end position="230"/>
    </location>
</feature>
<feature type="transmembrane region" description="Helical" evidence="7">
    <location>
        <begin position="723"/>
        <end position="743"/>
    </location>
</feature>
<feature type="domain" description="ABC3 transporter permease C-terminal" evidence="8">
    <location>
        <begin position="262"/>
        <end position="387"/>
    </location>
</feature>
<dbReference type="InterPro" id="IPR003838">
    <property type="entry name" value="ABC3_permease_C"/>
</dbReference>
<evidence type="ECO:0000256" key="4">
    <source>
        <dbReference type="ARBA" id="ARBA00022692"/>
    </source>
</evidence>
<dbReference type="EMBL" id="JBEPLU010000002">
    <property type="protein sequence ID" value="MET3527338.1"/>
    <property type="molecule type" value="Genomic_DNA"/>
</dbReference>
<evidence type="ECO:0000256" key="1">
    <source>
        <dbReference type="ARBA" id="ARBA00004651"/>
    </source>
</evidence>
<comment type="caution">
    <text evidence="10">The sequence shown here is derived from an EMBL/GenBank/DDBJ whole genome shotgun (WGS) entry which is preliminary data.</text>
</comment>
<feature type="transmembrane region" description="Helical" evidence="7">
    <location>
        <begin position="482"/>
        <end position="506"/>
    </location>
</feature>
<organism evidence="10 11">
    <name type="scientific">Phenylobacterium koreense</name>
    <dbReference type="NCBI Taxonomy" id="266125"/>
    <lineage>
        <taxon>Bacteria</taxon>
        <taxon>Pseudomonadati</taxon>
        <taxon>Pseudomonadota</taxon>
        <taxon>Alphaproteobacteria</taxon>
        <taxon>Caulobacterales</taxon>
        <taxon>Caulobacteraceae</taxon>
        <taxon>Phenylobacterium</taxon>
    </lineage>
</organism>
<evidence type="ECO:0000256" key="2">
    <source>
        <dbReference type="ARBA" id="ARBA00005236"/>
    </source>
</evidence>
<protein>
    <submittedName>
        <fullName evidence="10">ABC transport system permease protein</fullName>
    </submittedName>
</protein>
<feature type="transmembrane region" description="Helical" evidence="7">
    <location>
        <begin position="307"/>
        <end position="333"/>
    </location>
</feature>
<keyword evidence="3" id="KW-1003">Cell membrane</keyword>
<feature type="transmembrane region" description="Helical" evidence="7">
    <location>
        <begin position="431"/>
        <end position="451"/>
    </location>
</feature>
<feature type="transmembrane region" description="Helical" evidence="7">
    <location>
        <begin position="21"/>
        <end position="44"/>
    </location>
</feature>
<sequence>MARQSTLAARWMVLGEWRAHPGRVVTAAIAIAIGVALGLAVHLVNASALSEFSKAVSAVNGEAQLQIRATTPFGFAENLYPVAARAEGVAMASPVVELDAVTDRPDEGLTVLGLDVLRAARVTPALVGRPLADARGGPTPDAVFDEDAVFLSSAALAGRKVGERIELAVGPRRASFRIAGVLPGVAEGKRVAVLDIAAAQWRLGQLGRLQRLDLRAAPGADVQQIAERLAKELPADAQVVSAEAEARRSDALSRAYRVNLNMLAMMALLTGGFLVYSAQSLSVARRRPQFALLRVLGVRRRGLLRQVLAEGLCVGLVGGFAGVLLGVGLAAAALRVMGGDLGGGYFGDSRPELVVSLGAASFFLLLGIVTAVAGSFVPAREAASAQPAVALKNLGDAIDPRRTPPIWPAVALVVAGGVSALAPAIGGIPLFGYLSMALLLAGGIVATPWLARTLLAPARRHASGVVGVDLAIKRLWGAPSQAAVALCGVVASTSLMVAMAVMVWSFRGSVEAWLDQVLPADLYLRTEGTGLGGGFDPDDQKRLAQAPGVRGIYFMRTVPLRVSADQPPVALIARPEGGLGPGAPPMIGRVAPAPAGAVPVYVSEPASWLYGWRVGQSIELPLGEAGASPRFFVVGVWRDYARQHGAVTLDSRDYSRLTGDQARGEASVLLDQGVSVDAAEATIREALRPELRAHLTIAQPRALREMALRIFDRSFAVTYGLEAIAIIVGLAGVAATVSAQTLARTKEFGMLRHLGVTRGQILSMLAVEGLLLGVIGGIAGLTLGLVMGQVLIHVVNPQSFHWTMETRLPVALLSGVILALIASAAGTALLAGRRAVSADAVRAVREDW</sequence>
<dbReference type="PANTHER" id="PTHR30489">
    <property type="entry name" value="LIPOPROTEIN-RELEASING SYSTEM TRANSMEMBRANE PROTEIN LOLE"/>
    <property type="match status" value="1"/>
</dbReference>
<accession>A0ABV2EJZ5</accession>
<name>A0ABV2EJZ5_9CAUL</name>
<feature type="transmembrane region" description="Helical" evidence="7">
    <location>
        <begin position="764"/>
        <end position="792"/>
    </location>
</feature>
<keyword evidence="6 7" id="KW-0472">Membrane</keyword>
<feature type="transmembrane region" description="Helical" evidence="7">
    <location>
        <begin position="812"/>
        <end position="832"/>
    </location>
</feature>
<evidence type="ECO:0000256" key="6">
    <source>
        <dbReference type="ARBA" id="ARBA00023136"/>
    </source>
</evidence>
<proteinExistence type="inferred from homology"/>
<dbReference type="InterPro" id="IPR025857">
    <property type="entry name" value="MacB_PCD"/>
</dbReference>
<reference evidence="10 11" key="1">
    <citation type="submission" date="2024-06" db="EMBL/GenBank/DDBJ databases">
        <title>Genomic Encyclopedia of Type Strains, Phase IV (KMG-IV): sequencing the most valuable type-strain genomes for metagenomic binning, comparative biology and taxonomic classification.</title>
        <authorList>
            <person name="Goeker M."/>
        </authorList>
    </citation>
    <scope>NUCLEOTIDE SEQUENCE [LARGE SCALE GENOMIC DNA]</scope>
    <source>
        <strain evidence="10 11">DSM 17809</strain>
    </source>
</reference>
<dbReference type="Pfam" id="PF02687">
    <property type="entry name" value="FtsX"/>
    <property type="match status" value="2"/>
</dbReference>
<evidence type="ECO:0000313" key="10">
    <source>
        <dbReference type="EMBL" id="MET3527338.1"/>
    </source>
</evidence>
<evidence type="ECO:0000256" key="3">
    <source>
        <dbReference type="ARBA" id="ARBA00022475"/>
    </source>
</evidence>
<dbReference type="Pfam" id="PF12704">
    <property type="entry name" value="MacB_PCD"/>
    <property type="match status" value="1"/>
</dbReference>
<feature type="transmembrane region" description="Helical" evidence="7">
    <location>
        <begin position="258"/>
        <end position="278"/>
    </location>
</feature>
<keyword evidence="5 7" id="KW-1133">Transmembrane helix</keyword>
<dbReference type="Proteomes" id="UP001549110">
    <property type="component" value="Unassembled WGS sequence"/>
</dbReference>
<feature type="transmembrane region" description="Helical" evidence="7">
    <location>
        <begin position="353"/>
        <end position="377"/>
    </location>
</feature>
<comment type="similarity">
    <text evidence="2">Belongs to the ABC-4 integral membrane protein family. LolC/E subfamily.</text>
</comment>
<evidence type="ECO:0000256" key="5">
    <source>
        <dbReference type="ARBA" id="ARBA00022989"/>
    </source>
</evidence>
<keyword evidence="11" id="KW-1185">Reference proteome</keyword>
<dbReference type="PANTHER" id="PTHR30489:SF0">
    <property type="entry name" value="LIPOPROTEIN-RELEASING SYSTEM TRANSMEMBRANE PROTEIN LOLE"/>
    <property type="match status" value="1"/>
</dbReference>
<feature type="transmembrane region" description="Helical" evidence="7">
    <location>
        <begin position="406"/>
        <end position="425"/>
    </location>
</feature>
<evidence type="ECO:0000256" key="7">
    <source>
        <dbReference type="SAM" id="Phobius"/>
    </source>
</evidence>
<evidence type="ECO:0000313" key="11">
    <source>
        <dbReference type="Proteomes" id="UP001549110"/>
    </source>
</evidence>
<evidence type="ECO:0000259" key="8">
    <source>
        <dbReference type="Pfam" id="PF02687"/>
    </source>
</evidence>
<dbReference type="RefSeq" id="WP_354297787.1">
    <property type="nucleotide sequence ID" value="NZ_JBEPLU010000002.1"/>
</dbReference>
<feature type="domain" description="ABC3 transporter permease C-terminal" evidence="8">
    <location>
        <begin position="723"/>
        <end position="837"/>
    </location>
</feature>
<keyword evidence="4 7" id="KW-0812">Transmembrane</keyword>